<evidence type="ECO:0000313" key="1">
    <source>
        <dbReference type="EMBL" id="RFC64628.1"/>
    </source>
</evidence>
<keyword evidence="2" id="KW-1185">Reference proteome</keyword>
<comment type="caution">
    <text evidence="1">The sequence shown here is derived from an EMBL/GenBank/DDBJ whole genome shotgun (WGS) entry which is preliminary data.</text>
</comment>
<dbReference type="EMBL" id="QURN01000019">
    <property type="protein sequence ID" value="RFC64628.1"/>
    <property type="molecule type" value="Genomic_DNA"/>
</dbReference>
<proteinExistence type="predicted"/>
<accession>A0A371X5X0</accession>
<organism evidence="1 2">
    <name type="scientific">Mesorhizobium denitrificans</name>
    <dbReference type="NCBI Taxonomy" id="2294114"/>
    <lineage>
        <taxon>Bacteria</taxon>
        <taxon>Pseudomonadati</taxon>
        <taxon>Pseudomonadota</taxon>
        <taxon>Alphaproteobacteria</taxon>
        <taxon>Hyphomicrobiales</taxon>
        <taxon>Phyllobacteriaceae</taxon>
        <taxon>Mesorhizobium</taxon>
    </lineage>
</organism>
<gene>
    <name evidence="1" type="ORF">DY251_19325</name>
</gene>
<dbReference type="Pfam" id="PF26125">
    <property type="entry name" value="AcrVA2-like"/>
    <property type="match status" value="1"/>
</dbReference>
<dbReference type="InterPro" id="IPR058915">
    <property type="entry name" value="AcrVA2-like"/>
</dbReference>
<evidence type="ECO:0000313" key="2">
    <source>
        <dbReference type="Proteomes" id="UP000262379"/>
    </source>
</evidence>
<dbReference type="RefSeq" id="WP_116625549.1">
    <property type="nucleotide sequence ID" value="NZ_QURN01000019.1"/>
</dbReference>
<dbReference type="AlphaFoldDB" id="A0A371X5X0"/>
<sequence>MESWPAGEADQLARYIQSCADSIVEFSFSFAESDQASDTLDTFISFSNELWDAEIAPVPHDFFWVSWSQKVLDETVQMAAFCEKAYSEQDGRMISLSVRVMFENMHRSGFAFVNQLGHRVVGDHKHVLVTHADSDSAGLLVDAGFGTVAALLGALATPQAIRREEPAPDRLNKQRERKGRLPIGPIVVIDVRASQRAAAQRKGEGGWTVRPHWRRGHIRRLADGRVIPIPPCCVNMEDGVPVKPEYVVKI</sequence>
<dbReference type="Proteomes" id="UP000262379">
    <property type="component" value="Unassembled WGS sequence"/>
</dbReference>
<protein>
    <submittedName>
        <fullName evidence="1">Uncharacterized protein</fullName>
    </submittedName>
</protein>
<name>A0A371X5X0_9HYPH</name>
<reference evidence="2" key="1">
    <citation type="submission" date="2018-08" db="EMBL/GenBank/DDBJ databases">
        <authorList>
            <person name="Im W.T."/>
        </authorList>
    </citation>
    <scope>NUCLEOTIDE SEQUENCE [LARGE SCALE GENOMIC DNA]</scope>
    <source>
        <strain evidence="2">LA-28</strain>
    </source>
</reference>